<dbReference type="InterPro" id="IPR002068">
    <property type="entry name" value="A-crystallin/Hsp20_dom"/>
</dbReference>
<dbReference type="InterPro" id="IPR008978">
    <property type="entry name" value="HSP20-like_chaperone"/>
</dbReference>
<dbReference type="OrthoDB" id="9811615at2"/>
<name>A0A372L7G7_9BACI</name>
<reference evidence="4 5" key="1">
    <citation type="submission" date="2018-08" db="EMBL/GenBank/DDBJ databases">
        <title>Bacillus chawlae sp. nov., Bacillus glennii sp. nov., and Bacillus saganii sp. nov. Isolated from the Vehicle Assembly Building at Kennedy Space Center where the Viking Spacecraft were Assembled.</title>
        <authorList>
            <person name="Seuylemezian A."/>
            <person name="Vaishampayan P."/>
        </authorList>
    </citation>
    <scope>NUCLEOTIDE SEQUENCE [LARGE SCALE GENOMIC DNA]</scope>
    <source>
        <strain evidence="4 5">V44-8</strain>
    </source>
</reference>
<gene>
    <name evidence="4" type="ORF">D0466_21305</name>
</gene>
<dbReference type="EMBL" id="QVTD01000024">
    <property type="protein sequence ID" value="RFU60559.1"/>
    <property type="molecule type" value="Genomic_DNA"/>
</dbReference>
<dbReference type="PROSITE" id="PS01031">
    <property type="entry name" value="SHSP"/>
    <property type="match status" value="1"/>
</dbReference>
<dbReference type="Gene3D" id="2.60.40.790">
    <property type="match status" value="1"/>
</dbReference>
<organism evidence="4 5">
    <name type="scientific">Peribacillus glennii</name>
    <dbReference type="NCBI Taxonomy" id="2303991"/>
    <lineage>
        <taxon>Bacteria</taxon>
        <taxon>Bacillati</taxon>
        <taxon>Bacillota</taxon>
        <taxon>Bacilli</taxon>
        <taxon>Bacillales</taxon>
        <taxon>Bacillaceae</taxon>
        <taxon>Peribacillus</taxon>
    </lineage>
</organism>
<dbReference type="CDD" id="cd06464">
    <property type="entry name" value="ACD_sHsps-like"/>
    <property type="match status" value="1"/>
</dbReference>
<evidence type="ECO:0000256" key="1">
    <source>
        <dbReference type="PROSITE-ProRule" id="PRU00285"/>
    </source>
</evidence>
<keyword evidence="5" id="KW-1185">Reference proteome</keyword>
<dbReference type="Pfam" id="PF00011">
    <property type="entry name" value="HSP20"/>
    <property type="match status" value="1"/>
</dbReference>
<dbReference type="Proteomes" id="UP000262939">
    <property type="component" value="Unassembled WGS sequence"/>
</dbReference>
<evidence type="ECO:0000313" key="5">
    <source>
        <dbReference type="Proteomes" id="UP000262939"/>
    </source>
</evidence>
<feature type="domain" description="SHSP" evidence="3">
    <location>
        <begin position="51"/>
        <end position="157"/>
    </location>
</feature>
<evidence type="ECO:0000313" key="4">
    <source>
        <dbReference type="EMBL" id="RFU60559.1"/>
    </source>
</evidence>
<proteinExistence type="inferred from homology"/>
<dbReference type="SUPFAM" id="SSF49764">
    <property type="entry name" value="HSP20-like chaperones"/>
    <property type="match status" value="1"/>
</dbReference>
<comment type="caution">
    <text evidence="4">The sequence shown here is derived from an EMBL/GenBank/DDBJ whole genome shotgun (WGS) entry which is preliminary data.</text>
</comment>
<sequence length="157" mass="18224">MDFEKIMQWMELAKKYQTTDFWNSVFDQSTMSQFMNDSGENSTPFNPSPNSSRNQNFPYIDIYMNEEDIILVADLAGYKKEDLQVSVSGNKLMLKGSLKQYVTGQPIIQERNHGDFQRIITLPEPAEPSLIQAKFENGLLILTYRRQFNEEQPVNIL</sequence>
<dbReference type="PANTHER" id="PTHR11527">
    <property type="entry name" value="HEAT-SHOCK PROTEIN 20 FAMILY MEMBER"/>
    <property type="match status" value="1"/>
</dbReference>
<accession>A0A372L7G7</accession>
<dbReference type="AlphaFoldDB" id="A0A372L7G7"/>
<dbReference type="RefSeq" id="WP_117324509.1">
    <property type="nucleotide sequence ID" value="NZ_QVTD01000024.1"/>
</dbReference>
<dbReference type="InterPro" id="IPR031107">
    <property type="entry name" value="Small_HSP"/>
</dbReference>
<evidence type="ECO:0000259" key="3">
    <source>
        <dbReference type="PROSITE" id="PS01031"/>
    </source>
</evidence>
<evidence type="ECO:0000256" key="2">
    <source>
        <dbReference type="RuleBase" id="RU003616"/>
    </source>
</evidence>
<protein>
    <submittedName>
        <fullName evidence="4">Hsp20/alpha crystallin family protein</fullName>
    </submittedName>
</protein>
<comment type="similarity">
    <text evidence="1 2">Belongs to the small heat shock protein (HSP20) family.</text>
</comment>